<dbReference type="EMBL" id="LUCH01001489">
    <property type="protein sequence ID" value="KAF5402986.1"/>
    <property type="molecule type" value="Genomic_DNA"/>
</dbReference>
<dbReference type="InterPro" id="IPR000504">
    <property type="entry name" value="RRM_dom"/>
</dbReference>
<evidence type="ECO:0000256" key="2">
    <source>
        <dbReference type="PROSITE-ProRule" id="PRU00176"/>
    </source>
</evidence>
<dbReference type="Pfam" id="PF00076">
    <property type="entry name" value="RRM_1"/>
    <property type="match status" value="2"/>
</dbReference>
<gene>
    <name evidence="5" type="ORF">PHET_03476</name>
</gene>
<protein>
    <recommendedName>
        <fullName evidence="4">RRM domain-containing protein</fullName>
    </recommendedName>
</protein>
<dbReference type="GO" id="GO:0005634">
    <property type="term" value="C:nucleus"/>
    <property type="evidence" value="ECO:0007669"/>
    <property type="project" value="TreeGrafter"/>
</dbReference>
<dbReference type="AlphaFoldDB" id="A0A8J4T0F3"/>
<feature type="region of interest" description="Disordered" evidence="3">
    <location>
        <begin position="226"/>
        <end position="337"/>
    </location>
</feature>
<dbReference type="Proteomes" id="UP000748531">
    <property type="component" value="Unassembled WGS sequence"/>
</dbReference>
<evidence type="ECO:0000313" key="6">
    <source>
        <dbReference type="Proteomes" id="UP000748531"/>
    </source>
</evidence>
<feature type="compositionally biased region" description="Gly residues" evidence="3">
    <location>
        <begin position="266"/>
        <end position="276"/>
    </location>
</feature>
<dbReference type="SMART" id="SM00360">
    <property type="entry name" value="RRM"/>
    <property type="match status" value="2"/>
</dbReference>
<dbReference type="InterPro" id="IPR050374">
    <property type="entry name" value="RRT5_SRSF_SR"/>
</dbReference>
<evidence type="ECO:0000256" key="3">
    <source>
        <dbReference type="SAM" id="MobiDB-lite"/>
    </source>
</evidence>
<dbReference type="InterPro" id="IPR012677">
    <property type="entry name" value="Nucleotide-bd_a/b_plait_sf"/>
</dbReference>
<feature type="domain" description="RRM" evidence="4">
    <location>
        <begin position="12"/>
        <end position="89"/>
    </location>
</feature>
<dbReference type="GO" id="GO:0005737">
    <property type="term" value="C:cytoplasm"/>
    <property type="evidence" value="ECO:0007669"/>
    <property type="project" value="TreeGrafter"/>
</dbReference>
<comment type="caution">
    <text evidence="5">The sequence shown here is derived from an EMBL/GenBank/DDBJ whole genome shotgun (WGS) entry which is preliminary data.</text>
</comment>
<feature type="domain" description="RRM" evidence="4">
    <location>
        <begin position="149"/>
        <end position="222"/>
    </location>
</feature>
<accession>A0A8J4T0F3</accession>
<dbReference type="PROSITE" id="PS50102">
    <property type="entry name" value="RRM"/>
    <property type="match status" value="2"/>
</dbReference>
<feature type="compositionally biased region" description="Basic and acidic residues" evidence="3">
    <location>
        <begin position="277"/>
        <end position="303"/>
    </location>
</feature>
<feature type="compositionally biased region" description="Low complexity" evidence="3">
    <location>
        <begin position="328"/>
        <end position="337"/>
    </location>
</feature>
<evidence type="ECO:0000259" key="4">
    <source>
        <dbReference type="PROSITE" id="PS50102"/>
    </source>
</evidence>
<feature type="region of interest" description="Disordered" evidence="3">
    <location>
        <begin position="88"/>
        <end position="154"/>
    </location>
</feature>
<dbReference type="OrthoDB" id="6255045at2759"/>
<sequence>MATAVGIPASATALTVYNLPHATGERDLHSIFPTAQHVNIIRHQSETQGSQGMCILQFNTPYECQRVYAECQEGKEVAGRMLHVEFGGNLGQNPAPPRNPSYPSAGSYDRQPVSAQYGSDERRDRSNPVQRTQNRDYQQHGSNKAEGGSTLTVSNLPYTATERDIRREFPEAFRVVLTLDERGRSRGVAQLSFPTSDECNAALHACNYKTLNGRPVRGRIVREHDDAQFEQHGNGQHDFGNRRGRQSEQNPDRRDRDSYNNNRFQPGGGRGGGNRFGGRDFNRDNRPETYNQRRDRSPVRGEPVRGYGSSKGPRITSAVIHRPGGNQSASSSSSDEN</sequence>
<reference evidence="5" key="1">
    <citation type="submission" date="2019-05" db="EMBL/GenBank/DDBJ databases">
        <title>Annotation for the trematode Paragonimus heterotremus.</title>
        <authorList>
            <person name="Choi Y.-J."/>
        </authorList>
    </citation>
    <scope>NUCLEOTIDE SEQUENCE</scope>
    <source>
        <strain evidence="5">LC</strain>
    </source>
</reference>
<dbReference type="PANTHER" id="PTHR23003">
    <property type="entry name" value="RNA RECOGNITION MOTIF RRM DOMAIN CONTAINING PROTEIN"/>
    <property type="match status" value="1"/>
</dbReference>
<keyword evidence="1 2" id="KW-0694">RNA-binding</keyword>
<dbReference type="InterPro" id="IPR035979">
    <property type="entry name" value="RBD_domain_sf"/>
</dbReference>
<evidence type="ECO:0000313" key="5">
    <source>
        <dbReference type="EMBL" id="KAF5402986.1"/>
    </source>
</evidence>
<proteinExistence type="predicted"/>
<dbReference type="CDD" id="cd00590">
    <property type="entry name" value="RRM_SF"/>
    <property type="match status" value="1"/>
</dbReference>
<organism evidence="5 6">
    <name type="scientific">Paragonimus heterotremus</name>
    <dbReference type="NCBI Taxonomy" id="100268"/>
    <lineage>
        <taxon>Eukaryota</taxon>
        <taxon>Metazoa</taxon>
        <taxon>Spiralia</taxon>
        <taxon>Lophotrochozoa</taxon>
        <taxon>Platyhelminthes</taxon>
        <taxon>Trematoda</taxon>
        <taxon>Digenea</taxon>
        <taxon>Plagiorchiida</taxon>
        <taxon>Troglotremata</taxon>
        <taxon>Troglotrematidae</taxon>
        <taxon>Paragonimus</taxon>
    </lineage>
</organism>
<dbReference type="SUPFAM" id="SSF54928">
    <property type="entry name" value="RNA-binding domain, RBD"/>
    <property type="match status" value="2"/>
</dbReference>
<dbReference type="Gene3D" id="3.30.70.330">
    <property type="match status" value="2"/>
</dbReference>
<name>A0A8J4T0F3_9TREM</name>
<dbReference type="GO" id="GO:0003729">
    <property type="term" value="F:mRNA binding"/>
    <property type="evidence" value="ECO:0007669"/>
    <property type="project" value="TreeGrafter"/>
</dbReference>
<evidence type="ECO:0000256" key="1">
    <source>
        <dbReference type="ARBA" id="ARBA00022884"/>
    </source>
</evidence>
<keyword evidence="6" id="KW-1185">Reference proteome</keyword>